<protein>
    <recommendedName>
        <fullName evidence="1">protein-ribulosamine 3-kinase</fullName>
        <ecNumber evidence="1">2.7.1.172</ecNumber>
    </recommendedName>
</protein>
<name>A0A8J1XGC5_OWEFU</name>
<dbReference type="InterPro" id="IPR011009">
    <property type="entry name" value="Kinase-like_dom_sf"/>
</dbReference>
<dbReference type="EMBL" id="CAIIXF020000005">
    <property type="protein sequence ID" value="CAH1784198.1"/>
    <property type="molecule type" value="Genomic_DNA"/>
</dbReference>
<evidence type="ECO:0000313" key="4">
    <source>
        <dbReference type="EMBL" id="CAH1784198.1"/>
    </source>
</evidence>
<dbReference type="AlphaFoldDB" id="A0A8J1XGC5"/>
<dbReference type="GO" id="GO:0102193">
    <property type="term" value="F:protein-ribulosamine 3-kinase activity"/>
    <property type="evidence" value="ECO:0007669"/>
    <property type="project" value="UniProtKB-EC"/>
</dbReference>
<comment type="caution">
    <text evidence="4">The sequence shown here is derived from an EMBL/GenBank/DDBJ whole genome shotgun (WGS) entry which is preliminary data.</text>
</comment>
<evidence type="ECO:0000313" key="5">
    <source>
        <dbReference type="Proteomes" id="UP000749559"/>
    </source>
</evidence>
<dbReference type="Gene3D" id="3.90.1200.10">
    <property type="match status" value="1"/>
</dbReference>
<dbReference type="Proteomes" id="UP000749559">
    <property type="component" value="Unassembled WGS sequence"/>
</dbReference>
<proteinExistence type="inferred from homology"/>
<dbReference type="Gene3D" id="3.30.200.20">
    <property type="entry name" value="Phosphorylase Kinase, domain 1"/>
    <property type="match status" value="1"/>
</dbReference>
<dbReference type="PIRSF" id="PIRSF006221">
    <property type="entry name" value="Ketosamine-3-kinase"/>
    <property type="match status" value="1"/>
</dbReference>
<dbReference type="EC" id="2.7.1.172" evidence="1"/>
<dbReference type="PANTHER" id="PTHR12149:SF8">
    <property type="entry name" value="PROTEIN-RIBULOSAMINE 3-KINASE"/>
    <property type="match status" value="1"/>
</dbReference>
<sequence length="326" mass="37321">MDSLLKSALKIDTVEFVRTVEGGLVNKAAIYHAGGRNVFVKTNDVSHARQLFESEEESLKTIAATSVVRTPTTFGVYDNLDDGSASLLMECLPDLKPISSSDGWTRLGEIVARIHLHNKQLLQASSTAHVERSHQNKPLNAGKDAPVLQPQKNFGYHVPSFFGSHFRIEPTWKKSWQEYFTENLLNPIYQQILEKFACTELQEQWSILLQHMDYFFKNITITPSILIGDLAAINLGETEGEIVIFDPCCLYGFSEFDLTQALAFDEFQEPFYEAYFKLIPKQERFEERLMLHKLFAYLLCWTYEIEGMEQLAKTELRKITNMLTSV</sequence>
<dbReference type="InterPro" id="IPR016477">
    <property type="entry name" value="Fructo-/Ketosamine-3-kinase"/>
</dbReference>
<dbReference type="GO" id="GO:0016301">
    <property type="term" value="F:kinase activity"/>
    <property type="evidence" value="ECO:0007669"/>
    <property type="project" value="UniProtKB-UniRule"/>
</dbReference>
<comment type="catalytic activity">
    <reaction evidence="2">
        <text>N(6)-D-ribulosyl-L-lysyl-[protein] + ATP = N(6)-(3-O-phospho-D-ribulosyl)-L-lysyl-[protein] + ADP + H(+)</text>
        <dbReference type="Rhea" id="RHEA:48432"/>
        <dbReference type="Rhea" id="RHEA-COMP:12103"/>
        <dbReference type="Rhea" id="RHEA-COMP:12104"/>
        <dbReference type="ChEBI" id="CHEBI:15378"/>
        <dbReference type="ChEBI" id="CHEBI:30616"/>
        <dbReference type="ChEBI" id="CHEBI:90418"/>
        <dbReference type="ChEBI" id="CHEBI:90420"/>
        <dbReference type="ChEBI" id="CHEBI:456216"/>
        <dbReference type="EC" id="2.7.1.172"/>
    </reaction>
    <physiologicalReaction direction="left-to-right" evidence="2">
        <dbReference type="Rhea" id="RHEA:48433"/>
    </physiologicalReaction>
</comment>
<reference evidence="4" key="1">
    <citation type="submission" date="2022-03" db="EMBL/GenBank/DDBJ databases">
        <authorList>
            <person name="Martin C."/>
        </authorList>
    </citation>
    <scope>NUCLEOTIDE SEQUENCE</scope>
</reference>
<comment type="similarity">
    <text evidence="3">Belongs to the fructosamine kinase family.</text>
</comment>
<evidence type="ECO:0000256" key="3">
    <source>
        <dbReference type="PIRNR" id="PIRNR006221"/>
    </source>
</evidence>
<dbReference type="Pfam" id="PF03881">
    <property type="entry name" value="Fructosamin_kin"/>
    <property type="match status" value="2"/>
</dbReference>
<keyword evidence="3" id="KW-0808">Transferase</keyword>
<keyword evidence="5" id="KW-1185">Reference proteome</keyword>
<accession>A0A8J1XGC5</accession>
<evidence type="ECO:0000256" key="1">
    <source>
        <dbReference type="ARBA" id="ARBA00011961"/>
    </source>
</evidence>
<keyword evidence="3" id="KW-0418">Kinase</keyword>
<gene>
    <name evidence="4" type="ORF">OFUS_LOCUS10438</name>
</gene>
<dbReference type="PANTHER" id="PTHR12149">
    <property type="entry name" value="FRUCTOSAMINE 3 KINASE-RELATED PROTEIN"/>
    <property type="match status" value="1"/>
</dbReference>
<dbReference type="SUPFAM" id="SSF56112">
    <property type="entry name" value="Protein kinase-like (PK-like)"/>
    <property type="match status" value="1"/>
</dbReference>
<dbReference type="OrthoDB" id="6048661at2759"/>
<evidence type="ECO:0000256" key="2">
    <source>
        <dbReference type="ARBA" id="ARBA00048655"/>
    </source>
</evidence>
<organism evidence="4 5">
    <name type="scientific">Owenia fusiformis</name>
    <name type="common">Polychaete worm</name>
    <dbReference type="NCBI Taxonomy" id="6347"/>
    <lineage>
        <taxon>Eukaryota</taxon>
        <taxon>Metazoa</taxon>
        <taxon>Spiralia</taxon>
        <taxon>Lophotrochozoa</taxon>
        <taxon>Annelida</taxon>
        <taxon>Polychaeta</taxon>
        <taxon>Sedentaria</taxon>
        <taxon>Canalipalpata</taxon>
        <taxon>Sabellida</taxon>
        <taxon>Oweniida</taxon>
        <taxon>Oweniidae</taxon>
        <taxon>Owenia</taxon>
    </lineage>
</organism>